<dbReference type="Pfam" id="PF00072">
    <property type="entry name" value="Response_reg"/>
    <property type="match status" value="1"/>
</dbReference>
<comment type="caution">
    <text evidence="6">The sequence shown here is derived from an EMBL/GenBank/DDBJ whole genome shotgun (WGS) entry which is preliminary data.</text>
</comment>
<dbReference type="SUPFAM" id="SSF52172">
    <property type="entry name" value="CheY-like"/>
    <property type="match status" value="1"/>
</dbReference>
<dbReference type="InterPro" id="IPR001789">
    <property type="entry name" value="Sig_transdc_resp-reg_receiver"/>
</dbReference>
<evidence type="ECO:0000259" key="5">
    <source>
        <dbReference type="PROSITE" id="PS50110"/>
    </source>
</evidence>
<evidence type="ECO:0000313" key="6">
    <source>
        <dbReference type="EMBL" id="MFC4715668.1"/>
    </source>
</evidence>
<feature type="modified residue" description="4-aspartylphosphate" evidence="4">
    <location>
        <position position="40"/>
    </location>
</feature>
<evidence type="ECO:0000256" key="3">
    <source>
        <dbReference type="ARBA" id="ARBA00023163"/>
    </source>
</evidence>
<evidence type="ECO:0000256" key="1">
    <source>
        <dbReference type="ARBA" id="ARBA00023015"/>
    </source>
</evidence>
<protein>
    <submittedName>
        <fullName evidence="6">Response regulator</fullName>
    </submittedName>
</protein>
<dbReference type="Gene3D" id="3.40.50.2300">
    <property type="match status" value="1"/>
</dbReference>
<dbReference type="EMBL" id="JBHSHE010000022">
    <property type="protein sequence ID" value="MFC4715668.1"/>
    <property type="molecule type" value="Genomic_DNA"/>
</dbReference>
<keyword evidence="1" id="KW-0805">Transcription regulation</keyword>
<dbReference type="InterPro" id="IPR039420">
    <property type="entry name" value="WalR-like"/>
</dbReference>
<evidence type="ECO:0000256" key="2">
    <source>
        <dbReference type="ARBA" id="ARBA00023125"/>
    </source>
</evidence>
<dbReference type="PANTHER" id="PTHR43214:SF24">
    <property type="entry name" value="TRANSCRIPTIONAL REGULATORY PROTEIN NARL-RELATED"/>
    <property type="match status" value="1"/>
</dbReference>
<dbReference type="InterPro" id="IPR016032">
    <property type="entry name" value="Sig_transdc_resp-reg_C-effctor"/>
</dbReference>
<keyword evidence="3" id="KW-0804">Transcription</keyword>
<dbReference type="SUPFAM" id="SSF46894">
    <property type="entry name" value="C-terminal effector domain of the bipartite response regulators"/>
    <property type="match status" value="1"/>
</dbReference>
<organism evidence="6 7">
    <name type="scientific">Glutamicibacter bergerei</name>
    <dbReference type="NCBI Taxonomy" id="256702"/>
    <lineage>
        <taxon>Bacteria</taxon>
        <taxon>Bacillati</taxon>
        <taxon>Actinomycetota</taxon>
        <taxon>Actinomycetes</taxon>
        <taxon>Micrococcales</taxon>
        <taxon>Micrococcaceae</taxon>
        <taxon>Glutamicibacter</taxon>
    </lineage>
</organism>
<name>A0ABV9MM59_9MICC</name>
<keyword evidence="7" id="KW-1185">Reference proteome</keyword>
<dbReference type="RefSeq" id="WP_346060224.1">
    <property type="nucleotide sequence ID" value="NZ_BAAAVQ010000076.1"/>
</dbReference>
<sequence length="156" mass="16769">MSWCLLDQSHQQFLILGESQNGVRAIKLAAQLNLSVIPMDVHLRQLAGIGTTEPILPVNSEAKVLILIIFGVEQYIYRAVSEGASGFRLKSSEPEELLGAVRAVAEGAAPLSPRVARLVLTEAVAKGHMTAIMLKLGARNRVDAALTAYRAEIVSP</sequence>
<keyword evidence="2" id="KW-0238">DNA-binding</keyword>
<proteinExistence type="predicted"/>
<keyword evidence="4" id="KW-0597">Phosphoprotein</keyword>
<dbReference type="PROSITE" id="PS50110">
    <property type="entry name" value="RESPONSE_REGULATORY"/>
    <property type="match status" value="1"/>
</dbReference>
<reference evidence="7" key="1">
    <citation type="journal article" date="2019" name="Int. J. Syst. Evol. Microbiol.">
        <title>The Global Catalogue of Microorganisms (GCM) 10K type strain sequencing project: providing services to taxonomists for standard genome sequencing and annotation.</title>
        <authorList>
            <consortium name="The Broad Institute Genomics Platform"/>
            <consortium name="The Broad Institute Genome Sequencing Center for Infectious Disease"/>
            <person name="Wu L."/>
            <person name="Ma J."/>
        </authorList>
    </citation>
    <scope>NUCLEOTIDE SEQUENCE [LARGE SCALE GENOMIC DNA]</scope>
    <source>
        <strain evidence="7">CGMCC 1.12849</strain>
    </source>
</reference>
<gene>
    <name evidence="6" type="ORF">ACFO7V_05885</name>
</gene>
<evidence type="ECO:0000256" key="4">
    <source>
        <dbReference type="PROSITE-ProRule" id="PRU00169"/>
    </source>
</evidence>
<dbReference type="Proteomes" id="UP001595884">
    <property type="component" value="Unassembled WGS sequence"/>
</dbReference>
<dbReference type="InterPro" id="IPR011006">
    <property type="entry name" value="CheY-like_superfamily"/>
</dbReference>
<feature type="domain" description="Response regulatory" evidence="5">
    <location>
        <begin position="1"/>
        <end position="105"/>
    </location>
</feature>
<accession>A0ABV9MM59</accession>
<dbReference type="PANTHER" id="PTHR43214">
    <property type="entry name" value="TWO-COMPONENT RESPONSE REGULATOR"/>
    <property type="match status" value="1"/>
</dbReference>
<evidence type="ECO:0000313" key="7">
    <source>
        <dbReference type="Proteomes" id="UP001595884"/>
    </source>
</evidence>